<protein>
    <recommendedName>
        <fullName evidence="4">Transposase</fullName>
    </recommendedName>
</protein>
<dbReference type="Proteomes" id="UP000887159">
    <property type="component" value="Unassembled WGS sequence"/>
</dbReference>
<evidence type="ECO:0000313" key="3">
    <source>
        <dbReference type="Proteomes" id="UP000887159"/>
    </source>
</evidence>
<evidence type="ECO:0008006" key="4">
    <source>
        <dbReference type="Google" id="ProtNLM"/>
    </source>
</evidence>
<comment type="caution">
    <text evidence="2">The sequence shown here is derived from an EMBL/GenBank/DDBJ whole genome shotgun (WGS) entry which is preliminary data.</text>
</comment>
<keyword evidence="3" id="KW-1185">Reference proteome</keyword>
<evidence type="ECO:0000313" key="2">
    <source>
        <dbReference type="EMBL" id="GFY07130.1"/>
    </source>
</evidence>
<feature type="compositionally biased region" description="Basic and acidic residues" evidence="1">
    <location>
        <begin position="9"/>
        <end position="22"/>
    </location>
</feature>
<sequence length="75" mass="8908">MGSLVVRASDSRPGRPGFDARCHQIPSGTRRKRRPTRVRLFNVRHRSACLAWIREHRDCSVEEWKPVAWRHESRF</sequence>
<gene>
    <name evidence="2" type="ORF">TNCV_4903721</name>
</gene>
<dbReference type="EMBL" id="BMAU01021267">
    <property type="protein sequence ID" value="GFY07130.1"/>
    <property type="molecule type" value="Genomic_DNA"/>
</dbReference>
<feature type="region of interest" description="Disordered" evidence="1">
    <location>
        <begin position="1"/>
        <end position="36"/>
    </location>
</feature>
<reference evidence="2" key="1">
    <citation type="submission" date="2020-08" db="EMBL/GenBank/DDBJ databases">
        <title>Multicomponent nature underlies the extraordinary mechanical properties of spider dragline silk.</title>
        <authorList>
            <person name="Kono N."/>
            <person name="Nakamura H."/>
            <person name="Mori M."/>
            <person name="Yoshida Y."/>
            <person name="Ohtoshi R."/>
            <person name="Malay A.D."/>
            <person name="Moran D.A.P."/>
            <person name="Tomita M."/>
            <person name="Numata K."/>
            <person name="Arakawa K."/>
        </authorList>
    </citation>
    <scope>NUCLEOTIDE SEQUENCE</scope>
</reference>
<proteinExistence type="predicted"/>
<accession>A0A8X6VID7</accession>
<organism evidence="2 3">
    <name type="scientific">Trichonephila clavipes</name>
    <name type="common">Golden silk orbweaver</name>
    <name type="synonym">Nephila clavipes</name>
    <dbReference type="NCBI Taxonomy" id="2585209"/>
    <lineage>
        <taxon>Eukaryota</taxon>
        <taxon>Metazoa</taxon>
        <taxon>Ecdysozoa</taxon>
        <taxon>Arthropoda</taxon>
        <taxon>Chelicerata</taxon>
        <taxon>Arachnida</taxon>
        <taxon>Araneae</taxon>
        <taxon>Araneomorphae</taxon>
        <taxon>Entelegynae</taxon>
        <taxon>Araneoidea</taxon>
        <taxon>Nephilidae</taxon>
        <taxon>Trichonephila</taxon>
    </lineage>
</organism>
<evidence type="ECO:0000256" key="1">
    <source>
        <dbReference type="SAM" id="MobiDB-lite"/>
    </source>
</evidence>
<dbReference type="AlphaFoldDB" id="A0A8X6VID7"/>
<name>A0A8X6VID7_TRICX</name>